<dbReference type="InterPro" id="IPR001940">
    <property type="entry name" value="Peptidase_S1C"/>
</dbReference>
<dbReference type="InterPro" id="IPR001478">
    <property type="entry name" value="PDZ"/>
</dbReference>
<proteinExistence type="inferred from homology"/>
<feature type="transmembrane region" description="Helical" evidence="4">
    <location>
        <begin position="30"/>
        <end position="51"/>
    </location>
</feature>
<feature type="domain" description="PDZ" evidence="5">
    <location>
        <begin position="301"/>
        <end position="392"/>
    </location>
</feature>
<evidence type="ECO:0000313" key="6">
    <source>
        <dbReference type="EMBL" id="MCU6762260.1"/>
    </source>
</evidence>
<keyword evidence="2 6" id="KW-0645">Protease</keyword>
<dbReference type="Gene3D" id="2.30.42.10">
    <property type="match status" value="1"/>
</dbReference>
<keyword evidence="4" id="KW-1133">Transmembrane helix</keyword>
<dbReference type="Gene3D" id="2.40.10.10">
    <property type="entry name" value="Trypsin-like serine proteases"/>
    <property type="match status" value="2"/>
</dbReference>
<evidence type="ECO:0000256" key="3">
    <source>
        <dbReference type="ARBA" id="ARBA00022801"/>
    </source>
</evidence>
<dbReference type="SUPFAM" id="SSF50156">
    <property type="entry name" value="PDZ domain-like"/>
    <property type="match status" value="1"/>
</dbReference>
<dbReference type="SUPFAM" id="SSF50494">
    <property type="entry name" value="Trypsin-like serine proteases"/>
    <property type="match status" value="1"/>
</dbReference>
<dbReference type="RefSeq" id="WP_158424948.1">
    <property type="nucleotide sequence ID" value="NZ_JAOQJQ010000002.1"/>
</dbReference>
<keyword evidence="7" id="KW-1185">Reference proteome</keyword>
<dbReference type="PRINTS" id="PR00834">
    <property type="entry name" value="PROTEASES2C"/>
</dbReference>
<sequence length="412" mass="44957">MDDKKTNDYRFVNETTKKIPPNWKQFGTKLGIVVFFAAVFGAVACLVFSLLKPAVEGRIMKHNISLDDSSQEAEEEPEQIVIQENKEMTLEDYEQLENQLYSVGKDARKSVVEIVSVTSEKDWFDSDYESSGQGAGIIVADTANEYLILTERNLVSEAKKLQVQFYGDHVASARIKAFDANTGIAVLSVDKRELESDTLKQITALKIGSSSALVSGDLAVAVGSPQGDAGSVLTGRITSVNKRISTSDINFKVLTTDMEIPSTAGGVLLNTKGELIGLITHLYNPGESRTQLMALPFSEITELVEKLSNGKSIPYLGIRFSEVTQQISGDYDLPEGIYIKSVDLDSPAMTAGLQAGDILVEMNGQEILTESAFTKALWETKEDQEVKLIVKRLGSGNAYQSVSCEAVIGRMK</sequence>
<dbReference type="PANTHER" id="PTHR22939">
    <property type="entry name" value="SERINE PROTEASE FAMILY S1C HTRA-RELATED"/>
    <property type="match status" value="1"/>
</dbReference>
<evidence type="ECO:0000256" key="1">
    <source>
        <dbReference type="ARBA" id="ARBA00010541"/>
    </source>
</evidence>
<name>A0ABT2TJ71_9FIRM</name>
<dbReference type="Proteomes" id="UP001652442">
    <property type="component" value="Unassembled WGS sequence"/>
</dbReference>
<dbReference type="Pfam" id="PF13180">
    <property type="entry name" value="PDZ_2"/>
    <property type="match status" value="1"/>
</dbReference>
<comment type="similarity">
    <text evidence="1">Belongs to the peptidase S1C family.</text>
</comment>
<evidence type="ECO:0000313" key="7">
    <source>
        <dbReference type="Proteomes" id="UP001652442"/>
    </source>
</evidence>
<dbReference type="Pfam" id="PF13365">
    <property type="entry name" value="Trypsin_2"/>
    <property type="match status" value="1"/>
</dbReference>
<dbReference type="InterPro" id="IPR036034">
    <property type="entry name" value="PDZ_sf"/>
</dbReference>
<dbReference type="InterPro" id="IPR043504">
    <property type="entry name" value="Peptidase_S1_PA_chymotrypsin"/>
</dbReference>
<evidence type="ECO:0000256" key="4">
    <source>
        <dbReference type="SAM" id="Phobius"/>
    </source>
</evidence>
<dbReference type="SMART" id="SM00228">
    <property type="entry name" value="PDZ"/>
    <property type="match status" value="1"/>
</dbReference>
<organism evidence="6 7">
    <name type="scientific">Brotonthovivens ammoniilytica</name>
    <dbReference type="NCBI Taxonomy" id="2981725"/>
    <lineage>
        <taxon>Bacteria</taxon>
        <taxon>Bacillati</taxon>
        <taxon>Bacillota</taxon>
        <taxon>Clostridia</taxon>
        <taxon>Lachnospirales</taxon>
        <taxon>Lachnospiraceae</taxon>
        <taxon>Brotonthovivens</taxon>
    </lineage>
</organism>
<keyword evidence="4" id="KW-0472">Membrane</keyword>
<keyword evidence="4" id="KW-0812">Transmembrane</keyword>
<dbReference type="InterPro" id="IPR009003">
    <property type="entry name" value="Peptidase_S1_PA"/>
</dbReference>
<keyword evidence="3" id="KW-0378">Hydrolase</keyword>
<protein>
    <submittedName>
        <fullName evidence="6">S1C family serine protease</fullName>
    </submittedName>
</protein>
<evidence type="ECO:0000256" key="2">
    <source>
        <dbReference type="ARBA" id="ARBA00022670"/>
    </source>
</evidence>
<dbReference type="EMBL" id="JAOQJQ010000002">
    <property type="protein sequence ID" value="MCU6762260.1"/>
    <property type="molecule type" value="Genomic_DNA"/>
</dbReference>
<comment type="caution">
    <text evidence="6">The sequence shown here is derived from an EMBL/GenBank/DDBJ whole genome shotgun (WGS) entry which is preliminary data.</text>
</comment>
<reference evidence="6 7" key="1">
    <citation type="journal article" date="2021" name="ISME Commun">
        <title>Automated analysis of genomic sequences facilitates high-throughput and comprehensive description of bacteria.</title>
        <authorList>
            <person name="Hitch T.C.A."/>
        </authorList>
    </citation>
    <scope>NUCLEOTIDE SEQUENCE [LARGE SCALE GENOMIC DNA]</scope>
    <source>
        <strain evidence="6 7">Sanger_109</strain>
    </source>
</reference>
<dbReference type="PROSITE" id="PS50106">
    <property type="entry name" value="PDZ"/>
    <property type="match status" value="1"/>
</dbReference>
<gene>
    <name evidence="6" type="ORF">OCV88_07860</name>
</gene>
<accession>A0ABT2TJ71</accession>
<dbReference type="PANTHER" id="PTHR22939:SF129">
    <property type="entry name" value="SERINE PROTEASE HTRA2, MITOCHONDRIAL"/>
    <property type="match status" value="1"/>
</dbReference>
<dbReference type="GO" id="GO:0008233">
    <property type="term" value="F:peptidase activity"/>
    <property type="evidence" value="ECO:0007669"/>
    <property type="project" value="UniProtKB-KW"/>
</dbReference>
<dbReference type="GO" id="GO:0006508">
    <property type="term" value="P:proteolysis"/>
    <property type="evidence" value="ECO:0007669"/>
    <property type="project" value="UniProtKB-KW"/>
</dbReference>
<evidence type="ECO:0000259" key="5">
    <source>
        <dbReference type="PROSITE" id="PS50106"/>
    </source>
</evidence>